<dbReference type="InterPro" id="IPR009799">
    <property type="entry name" value="EthD_dom"/>
</dbReference>
<evidence type="ECO:0000259" key="1">
    <source>
        <dbReference type="Pfam" id="PF07110"/>
    </source>
</evidence>
<comment type="caution">
    <text evidence="2">The sequence shown here is derived from an EMBL/GenBank/DDBJ whole genome shotgun (WGS) entry which is preliminary data.</text>
</comment>
<accession>A0ABW4GAD4</accession>
<dbReference type="EMBL" id="JBHUCM010000017">
    <property type="protein sequence ID" value="MFD1539672.1"/>
    <property type="molecule type" value="Genomic_DNA"/>
</dbReference>
<keyword evidence="3" id="KW-1185">Reference proteome</keyword>
<dbReference type="NCBIfam" id="TIGR02118">
    <property type="entry name" value="EthD family reductase"/>
    <property type="match status" value="1"/>
</dbReference>
<organism evidence="2 3">
    <name type="scientific">Nonomuraea guangzhouensis</name>
    <dbReference type="NCBI Taxonomy" id="1291555"/>
    <lineage>
        <taxon>Bacteria</taxon>
        <taxon>Bacillati</taxon>
        <taxon>Actinomycetota</taxon>
        <taxon>Actinomycetes</taxon>
        <taxon>Streptosporangiales</taxon>
        <taxon>Streptosporangiaceae</taxon>
        <taxon>Nonomuraea</taxon>
    </lineage>
</organism>
<gene>
    <name evidence="2" type="ORF">ACFSJ0_21645</name>
</gene>
<proteinExistence type="predicted"/>
<dbReference type="RefSeq" id="WP_219534175.1">
    <property type="nucleotide sequence ID" value="NZ_JAHKRM010000021.1"/>
</dbReference>
<dbReference type="Proteomes" id="UP001597097">
    <property type="component" value="Unassembled WGS sequence"/>
</dbReference>
<sequence length="106" mass="12149">MYNLVLLAARPPEWTHEQFIAWWRVEHAELTYRLPGLRAWRHTEIETAFDTRSEGWDGVSVLSFDSAEALRKALDSPEWAAAVAQVGDMRGRRLAVMGTEKEMFTG</sequence>
<evidence type="ECO:0000313" key="2">
    <source>
        <dbReference type="EMBL" id="MFD1539672.1"/>
    </source>
</evidence>
<feature type="domain" description="EthD" evidence="1">
    <location>
        <begin position="12"/>
        <end position="84"/>
    </location>
</feature>
<protein>
    <submittedName>
        <fullName evidence="2">EthD domain-containing protein</fullName>
    </submittedName>
</protein>
<name>A0ABW4GAD4_9ACTN</name>
<reference evidence="3" key="1">
    <citation type="journal article" date="2019" name="Int. J. Syst. Evol. Microbiol.">
        <title>The Global Catalogue of Microorganisms (GCM) 10K type strain sequencing project: providing services to taxonomists for standard genome sequencing and annotation.</title>
        <authorList>
            <consortium name="The Broad Institute Genomics Platform"/>
            <consortium name="The Broad Institute Genome Sequencing Center for Infectious Disease"/>
            <person name="Wu L."/>
            <person name="Ma J."/>
        </authorList>
    </citation>
    <scope>NUCLEOTIDE SEQUENCE [LARGE SCALE GENOMIC DNA]</scope>
    <source>
        <strain evidence="3">CGMCC 1.15399</strain>
    </source>
</reference>
<dbReference type="Pfam" id="PF07110">
    <property type="entry name" value="EthD"/>
    <property type="match status" value="1"/>
</dbReference>
<evidence type="ECO:0000313" key="3">
    <source>
        <dbReference type="Proteomes" id="UP001597097"/>
    </source>
</evidence>